<dbReference type="InterPro" id="IPR010207">
    <property type="entry name" value="Elect_transpt_cplx_RnfB/RsxB"/>
</dbReference>
<keyword evidence="6" id="KW-0677">Repeat</keyword>
<dbReference type="PROSITE" id="PS51379">
    <property type="entry name" value="4FE4S_FER_2"/>
    <property type="match status" value="2"/>
</dbReference>
<dbReference type="STRING" id="582744.Msip34_1798"/>
<dbReference type="NCBIfam" id="TIGR01944">
    <property type="entry name" value="rnfB"/>
    <property type="match status" value="1"/>
</dbReference>
<keyword evidence="9" id="KW-0408">Iron</keyword>
<dbReference type="KEGG" id="mei:Msip34_1798"/>
<keyword evidence="4" id="KW-0997">Cell inner membrane</keyword>
<dbReference type="Proteomes" id="UP000002743">
    <property type="component" value="Chromosome"/>
</dbReference>
<dbReference type="Pfam" id="PF04060">
    <property type="entry name" value="FeS"/>
    <property type="match status" value="1"/>
</dbReference>
<dbReference type="HOGENOM" id="CLU_063448_0_0_4"/>
<proteinExistence type="predicted"/>
<evidence type="ECO:0000256" key="1">
    <source>
        <dbReference type="ARBA" id="ARBA00022448"/>
    </source>
</evidence>
<sequence length="299" mass="31806">MSVSKPTSPPILQRLRRLVVGKPIPSSANALPAQGETSPLVASIDAILPQTQCTQCGYQGCKPYAEAIARGEANINQCPPGGDAGIRALASLLQRPYIPLNPQHGVQKPKQVAFIDEQTCIGCTLCIQACPVDAILGASKQMHTVIADECTGCELCIAPCPVDCITMQPPPVTQSPRWRYPEFTLHAPAGPLDVQAANVARERHAFRVQRQAREQEERARKLAQRRAASAANSTTQDPAAEQAALAKKAAIAAAMARVQAQKAASAPRNTEVLSPTVAAEIAAIEARRAQMKKTDDSAD</sequence>
<evidence type="ECO:0000259" key="13">
    <source>
        <dbReference type="PROSITE" id="PS51379"/>
    </source>
</evidence>
<dbReference type="PROSITE" id="PS00198">
    <property type="entry name" value="4FE4S_FER_1"/>
    <property type="match status" value="2"/>
</dbReference>
<reference evidence="16" key="1">
    <citation type="submission" date="2009-07" db="EMBL/GenBank/DDBJ databases">
        <title>Complete sequence of chromosome of Methylovorus sp. SIP3-4.</title>
        <authorList>
            <person name="Lucas S."/>
            <person name="Copeland A."/>
            <person name="Lapidus A."/>
            <person name="Glavina del Rio T."/>
            <person name="Tice H."/>
            <person name="Bruce D."/>
            <person name="Goodwin L."/>
            <person name="Pitluck S."/>
            <person name="Clum A."/>
            <person name="Larimer F."/>
            <person name="Land M."/>
            <person name="Hauser L."/>
            <person name="Kyrpides N."/>
            <person name="Mikhailova N."/>
            <person name="Kayluzhnaya M."/>
            <person name="Chistoserdova L."/>
        </authorList>
    </citation>
    <scope>NUCLEOTIDE SEQUENCE [LARGE SCALE GENOMIC DNA]</scope>
    <source>
        <strain evidence="16">SIP3-4</strain>
    </source>
</reference>
<dbReference type="PROSITE" id="PS51656">
    <property type="entry name" value="4FE4S"/>
    <property type="match status" value="1"/>
</dbReference>
<dbReference type="Gene3D" id="1.10.15.40">
    <property type="entry name" value="Electron transport complex subunit B, putative Fe-S cluster"/>
    <property type="match status" value="1"/>
</dbReference>
<dbReference type="InterPro" id="IPR017896">
    <property type="entry name" value="4Fe4S_Fe-S-bd"/>
</dbReference>
<evidence type="ECO:0000256" key="5">
    <source>
        <dbReference type="ARBA" id="ARBA00022723"/>
    </source>
</evidence>
<dbReference type="InterPro" id="IPR017900">
    <property type="entry name" value="4Fe4S_Fe_S_CS"/>
</dbReference>
<protein>
    <submittedName>
        <fullName evidence="15">Electron transport complex, RnfABCDGE type, B subunit</fullName>
    </submittedName>
</protein>
<gene>
    <name evidence="15" type="ordered locus">Msip34_1798</name>
</gene>
<keyword evidence="1" id="KW-0813">Transport</keyword>
<evidence type="ECO:0000256" key="4">
    <source>
        <dbReference type="ARBA" id="ARBA00022519"/>
    </source>
</evidence>
<name>C6X6Q0_METGS</name>
<evidence type="ECO:0000256" key="7">
    <source>
        <dbReference type="ARBA" id="ARBA00022967"/>
    </source>
</evidence>
<evidence type="ECO:0000256" key="3">
    <source>
        <dbReference type="ARBA" id="ARBA00022485"/>
    </source>
</evidence>
<dbReference type="NCBIfam" id="NF003475">
    <property type="entry name" value="PRK05113.1"/>
    <property type="match status" value="1"/>
</dbReference>
<dbReference type="Gene3D" id="3.30.70.20">
    <property type="match status" value="1"/>
</dbReference>
<feature type="region of interest" description="Disordered" evidence="12">
    <location>
        <begin position="210"/>
        <end position="241"/>
    </location>
</feature>
<feature type="compositionally biased region" description="Basic and acidic residues" evidence="12">
    <location>
        <begin position="210"/>
        <end position="220"/>
    </location>
</feature>
<dbReference type="SUPFAM" id="SSF54862">
    <property type="entry name" value="4Fe-4S ferredoxins"/>
    <property type="match status" value="1"/>
</dbReference>
<feature type="domain" description="4Fe-4S ferredoxin-type" evidence="13">
    <location>
        <begin position="141"/>
        <end position="170"/>
    </location>
</feature>
<evidence type="ECO:0000256" key="11">
    <source>
        <dbReference type="ARBA" id="ARBA00023136"/>
    </source>
</evidence>
<evidence type="ECO:0000313" key="15">
    <source>
        <dbReference type="EMBL" id="ACT51043.1"/>
    </source>
</evidence>
<dbReference type="RefSeq" id="WP_015830429.1">
    <property type="nucleotide sequence ID" value="NC_012969.1"/>
</dbReference>
<feature type="domain" description="4Fe-4S" evidence="14">
    <location>
        <begin position="36"/>
        <end position="95"/>
    </location>
</feature>
<dbReference type="GO" id="GO:0046872">
    <property type="term" value="F:metal ion binding"/>
    <property type="evidence" value="ECO:0007669"/>
    <property type="project" value="UniProtKB-KW"/>
</dbReference>
<dbReference type="GO" id="GO:0009055">
    <property type="term" value="F:electron transfer activity"/>
    <property type="evidence" value="ECO:0007669"/>
    <property type="project" value="InterPro"/>
</dbReference>
<feature type="domain" description="4Fe-4S ferredoxin-type" evidence="13">
    <location>
        <begin position="111"/>
        <end position="140"/>
    </location>
</feature>
<keyword evidence="11" id="KW-0472">Membrane</keyword>
<reference evidence="15 16" key="2">
    <citation type="journal article" date="2011" name="J. Bacteriol.">
        <title>Genomes of three methylotrophs from a single niche uncover genetic and metabolic divergence of Methylophilaceae.</title>
        <authorList>
            <person name="Lapidus A."/>
            <person name="Clum A."/>
            <person name="Labutti K."/>
            <person name="Kaluzhnaya M.G."/>
            <person name="Lim S."/>
            <person name="Beck D.A."/>
            <person name="Glavina Del Rio T."/>
            <person name="Nolan M."/>
            <person name="Mavromatis K."/>
            <person name="Huntemann M."/>
            <person name="Lucas S."/>
            <person name="Lidstrom M.E."/>
            <person name="Ivanova N."/>
            <person name="Chistoserdova L."/>
        </authorList>
    </citation>
    <scope>NUCLEOTIDE SEQUENCE [LARGE SCALE GENOMIC DNA]</scope>
    <source>
        <strain evidence="15 16">SIP3-4</strain>
    </source>
</reference>
<dbReference type="PANTHER" id="PTHR42859">
    <property type="entry name" value="OXIDOREDUCTASE"/>
    <property type="match status" value="1"/>
</dbReference>
<keyword evidence="7" id="KW-1278">Translocase</keyword>
<keyword evidence="2" id="KW-1003">Cell membrane</keyword>
<accession>C6X6Q0</accession>
<dbReference type="GO" id="GO:0051539">
    <property type="term" value="F:4 iron, 4 sulfur cluster binding"/>
    <property type="evidence" value="ECO:0007669"/>
    <property type="project" value="UniProtKB-KW"/>
</dbReference>
<keyword evidence="16" id="KW-1185">Reference proteome</keyword>
<keyword evidence="8" id="KW-0249">Electron transport</keyword>
<evidence type="ECO:0000259" key="14">
    <source>
        <dbReference type="PROSITE" id="PS51656"/>
    </source>
</evidence>
<dbReference type="eggNOG" id="COG2878">
    <property type="taxonomic scope" value="Bacteria"/>
</dbReference>
<dbReference type="InterPro" id="IPR050294">
    <property type="entry name" value="RnfB_subfamily"/>
</dbReference>
<evidence type="ECO:0000256" key="2">
    <source>
        <dbReference type="ARBA" id="ARBA00022475"/>
    </source>
</evidence>
<dbReference type="PANTHER" id="PTHR42859:SF3">
    <property type="entry name" value="ION-TRANSLOCATING OXIDOREDUCTASE COMPLEX SUBUNIT B"/>
    <property type="match status" value="1"/>
</dbReference>
<organism evidence="15 16">
    <name type="scientific">Methylovorus glucosotrophus (strain SIP3-4)</name>
    <dbReference type="NCBI Taxonomy" id="582744"/>
    <lineage>
        <taxon>Bacteria</taxon>
        <taxon>Pseudomonadati</taxon>
        <taxon>Pseudomonadota</taxon>
        <taxon>Betaproteobacteria</taxon>
        <taxon>Nitrosomonadales</taxon>
        <taxon>Methylophilaceae</taxon>
        <taxon>Methylovorus</taxon>
    </lineage>
</organism>
<dbReference type="AlphaFoldDB" id="C6X6Q0"/>
<evidence type="ECO:0000256" key="6">
    <source>
        <dbReference type="ARBA" id="ARBA00022737"/>
    </source>
</evidence>
<evidence type="ECO:0000256" key="10">
    <source>
        <dbReference type="ARBA" id="ARBA00023014"/>
    </source>
</evidence>
<dbReference type="InterPro" id="IPR007202">
    <property type="entry name" value="4Fe-4S_dom"/>
</dbReference>
<evidence type="ECO:0000313" key="16">
    <source>
        <dbReference type="Proteomes" id="UP000002743"/>
    </source>
</evidence>
<evidence type="ECO:0000256" key="8">
    <source>
        <dbReference type="ARBA" id="ARBA00022982"/>
    </source>
</evidence>
<dbReference type="Pfam" id="PF14697">
    <property type="entry name" value="Fer4_21"/>
    <property type="match status" value="1"/>
</dbReference>
<keyword evidence="3" id="KW-0004">4Fe-4S</keyword>
<evidence type="ECO:0000256" key="12">
    <source>
        <dbReference type="SAM" id="MobiDB-lite"/>
    </source>
</evidence>
<evidence type="ECO:0000256" key="9">
    <source>
        <dbReference type="ARBA" id="ARBA00023004"/>
    </source>
</evidence>
<keyword evidence="10" id="KW-0411">Iron-sulfur</keyword>
<dbReference type="EMBL" id="CP001674">
    <property type="protein sequence ID" value="ACT51043.1"/>
    <property type="molecule type" value="Genomic_DNA"/>
</dbReference>
<keyword evidence="5" id="KW-0479">Metal-binding</keyword>
<dbReference type="NCBIfam" id="NF005415">
    <property type="entry name" value="PRK06991.1"/>
    <property type="match status" value="1"/>
</dbReference>